<comment type="caution">
    <text evidence="2">The sequence shown here is derived from an EMBL/GenBank/DDBJ whole genome shotgun (WGS) entry which is preliminary data.</text>
</comment>
<reference evidence="2 3" key="1">
    <citation type="submission" date="2019-03" db="EMBL/GenBank/DDBJ databases">
        <authorList>
            <person name="Kim M.K.M."/>
        </authorList>
    </citation>
    <scope>NUCLEOTIDE SEQUENCE [LARGE SCALE GENOMIC DNA]</scope>
    <source>
        <strain evidence="2 3">18JY21-1</strain>
    </source>
</reference>
<dbReference type="Proteomes" id="UP000295418">
    <property type="component" value="Unassembled WGS sequence"/>
</dbReference>
<accession>A0A4R4ECK6</accession>
<dbReference type="EMBL" id="SKFG01000017">
    <property type="protein sequence ID" value="TCZ75678.1"/>
    <property type="molecule type" value="Genomic_DNA"/>
</dbReference>
<evidence type="ECO:0000313" key="2">
    <source>
        <dbReference type="EMBL" id="TCZ75678.1"/>
    </source>
</evidence>
<name>A0A4R4ECK6_9BACL</name>
<keyword evidence="3" id="KW-1185">Reference proteome</keyword>
<sequence>MGEKTEFSQGDTAPNDGTYIEIGENDFHMGINDPLMIDLKQGQKFPENKNHNRKWKRFNQ</sequence>
<evidence type="ECO:0000256" key="1">
    <source>
        <dbReference type="SAM" id="MobiDB-lite"/>
    </source>
</evidence>
<gene>
    <name evidence="2" type="ORF">E0485_16390</name>
</gene>
<dbReference type="RefSeq" id="WP_132419131.1">
    <property type="nucleotide sequence ID" value="NZ_SKFG01000017.1"/>
</dbReference>
<proteinExistence type="predicted"/>
<dbReference type="AlphaFoldDB" id="A0A4R4ECK6"/>
<organism evidence="2 3">
    <name type="scientific">Paenibacillus albiflavus</name>
    <dbReference type="NCBI Taxonomy" id="2545760"/>
    <lineage>
        <taxon>Bacteria</taxon>
        <taxon>Bacillati</taxon>
        <taxon>Bacillota</taxon>
        <taxon>Bacilli</taxon>
        <taxon>Bacillales</taxon>
        <taxon>Paenibacillaceae</taxon>
        <taxon>Paenibacillus</taxon>
    </lineage>
</organism>
<dbReference type="Pfam" id="PF14168">
    <property type="entry name" value="YjzC"/>
    <property type="match status" value="1"/>
</dbReference>
<dbReference type="OrthoDB" id="5244304at2"/>
<dbReference type="InterPro" id="IPR025549">
    <property type="entry name" value="YjzC"/>
</dbReference>
<evidence type="ECO:0000313" key="3">
    <source>
        <dbReference type="Proteomes" id="UP000295418"/>
    </source>
</evidence>
<protein>
    <submittedName>
        <fullName evidence="2">YjzC family protein</fullName>
    </submittedName>
</protein>
<feature type="region of interest" description="Disordered" evidence="1">
    <location>
        <begin position="1"/>
        <end position="21"/>
    </location>
</feature>